<proteinExistence type="predicted"/>
<dbReference type="SUPFAM" id="SSF52540">
    <property type="entry name" value="P-loop containing nucleoside triphosphate hydrolases"/>
    <property type="match status" value="1"/>
</dbReference>
<evidence type="ECO:0000313" key="3">
    <source>
        <dbReference type="Proteomes" id="UP000675747"/>
    </source>
</evidence>
<dbReference type="EMBL" id="JAGQFT010000251">
    <property type="protein sequence ID" value="MBR0564158.1"/>
    <property type="molecule type" value="Genomic_DNA"/>
</dbReference>
<protein>
    <submittedName>
        <fullName evidence="1">Uncharacterized protein</fullName>
    </submittedName>
</protein>
<keyword evidence="3" id="KW-1185">Reference proteome</keyword>
<sequence length="378" mass="41286">MGSVACFHHAGSYHSRSWLDDSRLPGSASSVVDMQFASASHFPVDLHVPGRRFGFLRINETVLERSTFLDNRIEAPLHQAEWRSLEEVAASVPQPAAPPMWLLHTSFCCSTLLARALHLPPSSVALKEPLILRRLADAQRAGWAIDPFLPPTVALLARPWHAGGRVVVKPTHVALNVAAALVEAAPGSRALAISTGIEAFLISNLKKPPATQQKIPELAQRALEASGLAARLPPAALAPPDMWAVAALQWCAQRETLASIRTRIGDQRFRMIDADVLLEDLPGHVAAVADWFQLQPSATRLRSRVQAVSTVHAKSPGEIYDWTDRARETRYLLQQYGDDLRRTLAWAERWVYPAMSSDALALERTAPQYLAGAAGASA</sequence>
<gene>
    <name evidence="2" type="ORF">KB893_002810</name>
    <name evidence="1" type="ORF">KB893_16870</name>
</gene>
<dbReference type="AlphaFoldDB" id="A0A8J8B166"/>
<reference evidence="2 3" key="1">
    <citation type="journal article" date="2021" name="Microbiol. Resour. Announc.">
        <title>Draft Genome Sequence of Coralloluteibacterium stylophorae LMG 29479T.</title>
        <authorList>
            <person name="Karlyshev A.V."/>
            <person name="Kudryashova E.B."/>
            <person name="Ariskina E.V."/>
            <person name="Conroy A.P."/>
            <person name="Abidueva E.Y."/>
        </authorList>
    </citation>
    <scope>NUCLEOTIDE SEQUENCE [LARGE SCALE GENOMIC DNA]</scope>
    <source>
        <strain evidence="2 3">LMG 29479</strain>
    </source>
</reference>
<dbReference type="RefSeq" id="WP_211928017.1">
    <property type="nucleotide sequence ID" value="NZ_JAGQFT020000002.1"/>
</dbReference>
<dbReference type="InterPro" id="IPR027417">
    <property type="entry name" value="P-loop_NTPase"/>
</dbReference>
<evidence type="ECO:0000313" key="1">
    <source>
        <dbReference type="EMBL" id="MBR0564158.1"/>
    </source>
</evidence>
<comment type="caution">
    <text evidence="1">The sequence shown here is derived from an EMBL/GenBank/DDBJ whole genome shotgun (WGS) entry which is preliminary data.</text>
</comment>
<dbReference type="Proteomes" id="UP000675747">
    <property type="component" value="Unassembled WGS sequence"/>
</dbReference>
<reference evidence="1" key="2">
    <citation type="submission" date="2021-04" db="EMBL/GenBank/DDBJ databases">
        <authorList>
            <person name="Karlyshev A.V."/>
        </authorList>
    </citation>
    <scope>NUCLEOTIDE SEQUENCE</scope>
    <source>
        <strain evidence="1">LMG 29479</strain>
    </source>
</reference>
<dbReference type="EMBL" id="JAGQFT020000002">
    <property type="protein sequence ID" value="MBS7456066.1"/>
    <property type="molecule type" value="Genomic_DNA"/>
</dbReference>
<name>A0A8J8B166_9GAMM</name>
<evidence type="ECO:0000313" key="2">
    <source>
        <dbReference type="EMBL" id="MBS7456066.1"/>
    </source>
</evidence>
<organism evidence="1">
    <name type="scientific">Coralloluteibacterium stylophorae</name>
    <dbReference type="NCBI Taxonomy" id="1776034"/>
    <lineage>
        <taxon>Bacteria</taxon>
        <taxon>Pseudomonadati</taxon>
        <taxon>Pseudomonadota</taxon>
        <taxon>Gammaproteobacteria</taxon>
        <taxon>Lysobacterales</taxon>
        <taxon>Lysobacteraceae</taxon>
        <taxon>Coralloluteibacterium</taxon>
    </lineage>
</organism>
<accession>A0A8J8B166</accession>